<accession>A3CEY4</accession>
<dbReference type="InterPro" id="IPR024372">
    <property type="entry name" value="Ecm29_N"/>
</dbReference>
<dbReference type="GO" id="GO:0043248">
    <property type="term" value="P:proteasome assembly"/>
    <property type="evidence" value="ECO:0007669"/>
    <property type="project" value="InterPro"/>
</dbReference>
<feature type="domain" description="Proteasome component Ecm29 N-terminal" evidence="2">
    <location>
        <begin position="77"/>
        <end position="555"/>
    </location>
</feature>
<name>A3CEY4_ORYSJ</name>
<dbReference type="Pfam" id="PF13001">
    <property type="entry name" value="ECM29_N"/>
    <property type="match status" value="1"/>
</dbReference>
<dbReference type="PANTHER" id="PTHR23346">
    <property type="entry name" value="TRANSLATIONAL ACTIVATOR GCN1-RELATED"/>
    <property type="match status" value="1"/>
</dbReference>
<gene>
    <name evidence="3" type="ORF">OsJ_35223</name>
</gene>
<dbReference type="EMBL" id="CM000149">
    <property type="protein sequence ID" value="EAZ19647.1"/>
    <property type="molecule type" value="Genomic_DNA"/>
</dbReference>
<reference evidence="3" key="2">
    <citation type="submission" date="2008-12" db="EMBL/GenBank/DDBJ databases">
        <title>Improved gene annotation of the rice (Oryza sativa) genomes.</title>
        <authorList>
            <person name="Wang J."/>
            <person name="Li R."/>
            <person name="Fan W."/>
            <person name="Huang Q."/>
            <person name="Zhang J."/>
            <person name="Zhou Y."/>
            <person name="Hu Y."/>
            <person name="Zi S."/>
            <person name="Li J."/>
            <person name="Ni P."/>
            <person name="Zheng H."/>
            <person name="Zhang Y."/>
            <person name="Zhao M."/>
            <person name="Hao Q."/>
            <person name="McDermott J."/>
            <person name="Samudrala R."/>
            <person name="Kristiansen K."/>
            <person name="Wong G.K.-S."/>
        </authorList>
    </citation>
    <scope>NUCLEOTIDE SEQUENCE</scope>
</reference>
<protein>
    <recommendedName>
        <fullName evidence="2">Proteasome component Ecm29 N-terminal domain-containing protein</fullName>
    </recommendedName>
</protein>
<dbReference type="SUPFAM" id="SSF48371">
    <property type="entry name" value="ARM repeat"/>
    <property type="match status" value="1"/>
</dbReference>
<dbReference type="GO" id="GO:0060090">
    <property type="term" value="F:molecular adaptor activity"/>
    <property type="evidence" value="ECO:0007669"/>
    <property type="project" value="InterPro"/>
</dbReference>
<evidence type="ECO:0000259" key="2">
    <source>
        <dbReference type="Pfam" id="PF13001"/>
    </source>
</evidence>
<evidence type="ECO:0000313" key="3">
    <source>
        <dbReference type="EMBL" id="EAZ19647.1"/>
    </source>
</evidence>
<organism evidence="3">
    <name type="scientific">Oryza sativa subsp. japonica</name>
    <name type="common">Rice</name>
    <dbReference type="NCBI Taxonomy" id="39947"/>
    <lineage>
        <taxon>Eukaryota</taxon>
        <taxon>Viridiplantae</taxon>
        <taxon>Streptophyta</taxon>
        <taxon>Embryophyta</taxon>
        <taxon>Tracheophyta</taxon>
        <taxon>Spermatophyta</taxon>
        <taxon>Magnoliopsida</taxon>
        <taxon>Liliopsida</taxon>
        <taxon>Poales</taxon>
        <taxon>Poaceae</taxon>
        <taxon>BOP clade</taxon>
        <taxon>Oryzoideae</taxon>
        <taxon>Oryzeae</taxon>
        <taxon>Oryzinae</taxon>
        <taxon>Oryza</taxon>
        <taxon>Oryza sativa</taxon>
    </lineage>
</organism>
<proteinExistence type="predicted"/>
<sequence>MGRNPVLPKPNDPKRSDSCLIRPSSSSLLTFLRRKETQRVRVQHSNIVGRMAVAEPSPPAAAAAAAGQTHAGRVDALERMLTRLALTEDSVASLLCRFLPYTTISLVSPGASVRELLMENGSLFDKLVKQRPDISMMMDLWRIYTESTSTVVQNYCIVYVEMGFERLLSEDKAIIAPDLLINISNVPEQHQGIILRLVLKAIGEWDTHKVDQTVASKYKSISASNDGLVFADFCLHMILYQTPPQGIRCSAGLSVAQSDRVTGNLPLKGDTLASRKLGILDVIETMQFKLEIVYPLYLAAASDSQEAVAKRGEEMLILKASAVNLEDSDLIKRLFTLFNGTASSENIASELEVAPAHSSLRVRLMGVFCRSIAAANAFTHTFQCIFGCIYGNGTTSRLKQLGMEFTVWVFKHATNKQLKAISPFILSGILHSLDGSSTTEADSSSRDIRIFAYQAIGLLAFRMPNLFCNKTGMAIRLFTALRLEEQSLRSIIQEAATALATAYKGASNIVLKDFEALLLEYCQAEQSEVRFSAVRWAVTLYNMKHCPSRYICMLGASDVKLDIREMALAGLNLLNDERQSSTMATDISYPDIAEMVNYIYSQQPQLLHCYEQRNGKLLFPTDTFLAMIKFLMKCFNTHDGSDFLQEDLSNSTLAKMCVLLEHAMSYDGSSELHTLALKSLVDISSRQPKMVSSFYVNRLDWPRTLLHADTHEEAPRLLGIASTLLSIAALYVLPELTSIFDQNPPSGYGRQCQNTTDINEELGSCCNGRTNHSLEHEVCGGGNNSDNLGGDGCDEELVTGCHHRHGRIDHNLEFLIDRMMSWSVRDILKAPPVIKKVILLGSLLLPIYVTEYYFILLESLA</sequence>
<dbReference type="Proteomes" id="UP000007752">
    <property type="component" value="Chromosome 12"/>
</dbReference>
<keyword evidence="1" id="KW-0677">Repeat</keyword>
<dbReference type="PANTHER" id="PTHR23346:SF19">
    <property type="entry name" value="PROTEASOME ADAPTER AND SCAFFOLD PROTEIN ECM29"/>
    <property type="match status" value="1"/>
</dbReference>
<reference evidence="3" key="1">
    <citation type="journal article" date="2005" name="PLoS Biol.">
        <title>The genomes of Oryza sativa: a history of duplications.</title>
        <authorList>
            <person name="Yu J."/>
            <person name="Wang J."/>
            <person name="Lin W."/>
            <person name="Li S."/>
            <person name="Li H."/>
            <person name="Zhou J."/>
            <person name="Ni P."/>
            <person name="Dong W."/>
            <person name="Hu S."/>
            <person name="Zeng C."/>
            <person name="Zhang J."/>
            <person name="Zhang Y."/>
            <person name="Li R."/>
            <person name="Xu Z."/>
            <person name="Li S."/>
            <person name="Li X."/>
            <person name="Zheng H."/>
            <person name="Cong L."/>
            <person name="Lin L."/>
            <person name="Yin J."/>
            <person name="Geng J."/>
            <person name="Li G."/>
            <person name="Shi J."/>
            <person name="Liu J."/>
            <person name="Lv H."/>
            <person name="Li J."/>
            <person name="Wang J."/>
            <person name="Deng Y."/>
            <person name="Ran L."/>
            <person name="Shi X."/>
            <person name="Wang X."/>
            <person name="Wu Q."/>
            <person name="Li C."/>
            <person name="Ren X."/>
            <person name="Wang J."/>
            <person name="Wang X."/>
            <person name="Li D."/>
            <person name="Liu D."/>
            <person name="Zhang X."/>
            <person name="Ji Z."/>
            <person name="Zhao W."/>
            <person name="Sun Y."/>
            <person name="Zhang Z."/>
            <person name="Bao J."/>
            <person name="Han Y."/>
            <person name="Dong L."/>
            <person name="Ji J."/>
            <person name="Chen P."/>
            <person name="Wu S."/>
            <person name="Liu J."/>
            <person name="Xiao Y."/>
            <person name="Bu D."/>
            <person name="Tan J."/>
            <person name="Yang L."/>
            <person name="Ye C."/>
            <person name="Zhang J."/>
            <person name="Xu J."/>
            <person name="Zhou Y."/>
            <person name="Yu Y."/>
            <person name="Zhang B."/>
            <person name="Zhuang S."/>
            <person name="Wei H."/>
            <person name="Liu B."/>
            <person name="Lei M."/>
            <person name="Yu H."/>
            <person name="Li Y."/>
            <person name="Xu H."/>
            <person name="Wei S."/>
            <person name="He X."/>
            <person name="Fang L."/>
            <person name="Zhang Z."/>
            <person name="Zhang Y."/>
            <person name="Huang X."/>
            <person name="Su Z."/>
            <person name="Tong W."/>
            <person name="Li J."/>
            <person name="Tong Z."/>
            <person name="Li S."/>
            <person name="Ye J."/>
            <person name="Wang L."/>
            <person name="Fang L."/>
            <person name="Lei T."/>
            <person name="Chen C."/>
            <person name="Chen H."/>
            <person name="Xu Z."/>
            <person name="Li H."/>
            <person name="Huang H."/>
            <person name="Zhang F."/>
            <person name="Xu H."/>
            <person name="Li N."/>
            <person name="Zhao C."/>
            <person name="Li S."/>
            <person name="Dong L."/>
            <person name="Huang Y."/>
            <person name="Li L."/>
            <person name="Xi Y."/>
            <person name="Qi Q."/>
            <person name="Li W."/>
            <person name="Zhang B."/>
            <person name="Hu W."/>
            <person name="Zhang Y."/>
            <person name="Tian X."/>
            <person name="Jiao Y."/>
            <person name="Liang X."/>
            <person name="Jin J."/>
            <person name="Gao L."/>
            <person name="Zheng W."/>
            <person name="Hao B."/>
            <person name="Liu S."/>
            <person name="Wang W."/>
            <person name="Yuan L."/>
            <person name="Cao M."/>
            <person name="McDermott J."/>
            <person name="Samudrala R."/>
            <person name="Wang J."/>
            <person name="Wong G.K."/>
            <person name="Yang H."/>
        </authorList>
    </citation>
    <scope>NUCLEOTIDE SEQUENCE [LARGE SCALE GENOMIC DNA]</scope>
</reference>
<dbReference type="InterPro" id="IPR016024">
    <property type="entry name" value="ARM-type_fold"/>
</dbReference>
<evidence type="ECO:0000256" key="1">
    <source>
        <dbReference type="ARBA" id="ARBA00022737"/>
    </source>
</evidence>
<dbReference type="AlphaFoldDB" id="A3CEY4"/>